<dbReference type="PANTHER" id="PTHR12904">
    <property type="match status" value="1"/>
</dbReference>
<accession>A0A2G5VAS1</accession>
<dbReference type="PANTHER" id="PTHR12904:SF28">
    <property type="entry name" value="ATP SYNTHASE SUBUNIT ALPHA-RELATED"/>
    <property type="match status" value="1"/>
</dbReference>
<evidence type="ECO:0000313" key="1">
    <source>
        <dbReference type="EMBL" id="PIC48656.1"/>
    </source>
</evidence>
<evidence type="ECO:0000313" key="2">
    <source>
        <dbReference type="Proteomes" id="UP000230233"/>
    </source>
</evidence>
<proteinExistence type="predicted"/>
<protein>
    <submittedName>
        <fullName evidence="1">Uncharacterized protein</fullName>
    </submittedName>
</protein>
<sequence length="564" mass="64825">MSFPTLANLTKKKIIEYAVNGSLKPTVCLDPVTSNKLFQQLLPLLEMLDENALEVIGKTIKPTVINMIGIHMTEKIFEVIRSFNLTSLSLGYFELLTSFEKDRKFHSLSKKYPPLEPSRRYGRDETGEDEYRKEIGTVFDLPAVLRRLINQESRSSLTNLDLSPVSMGTREGHTEQFADGWAKEIGRMFPSLKTLSLRHRITTCKDFQDICSLFPNLEILDLSNTSIESLTGISLLKNLKTLRIGSLQFEKSRCLMDIFEIENLENLSFAEPISADSDGTIEAYLRSRRSFPKLRHLDLSYTFCKKENIRKLVEAHPTLESLSICYTDPLEFPGIRGFDSDSVQAATKALKFYTAENNAPMVGAVLLNICEVICTRGQPPAEHMRECFKQVVSTLESFYFLKRVKKYGSGCCDILLTIAPLNTYNQDDLVRLVNFMITYISPRVKLFDSHFIANKATEPQWDVLNSRELLLNTPHIDLNQICRLCISMLEKAIDQWESLEFSNYLIIFDYIKDRVNLNLEMFQSVQKQRIMDRLSRTRDELHSQGFREDVDAAERLIQFIDINF</sequence>
<organism evidence="1 2">
    <name type="scientific">Caenorhabditis nigoni</name>
    <dbReference type="NCBI Taxonomy" id="1611254"/>
    <lineage>
        <taxon>Eukaryota</taxon>
        <taxon>Metazoa</taxon>
        <taxon>Ecdysozoa</taxon>
        <taxon>Nematoda</taxon>
        <taxon>Chromadorea</taxon>
        <taxon>Rhabditida</taxon>
        <taxon>Rhabditina</taxon>
        <taxon>Rhabditomorpha</taxon>
        <taxon>Rhabditoidea</taxon>
        <taxon>Rhabditidae</taxon>
        <taxon>Peloderinae</taxon>
        <taxon>Caenorhabditis</taxon>
    </lineage>
</organism>
<dbReference type="SUPFAM" id="SSF52047">
    <property type="entry name" value="RNI-like"/>
    <property type="match status" value="1"/>
</dbReference>
<name>A0A2G5VAS1_9PELO</name>
<dbReference type="InterPro" id="IPR001611">
    <property type="entry name" value="Leu-rich_rpt"/>
</dbReference>
<reference evidence="2" key="1">
    <citation type="submission" date="2017-10" db="EMBL/GenBank/DDBJ databases">
        <title>Rapid genome shrinkage in a self-fertile nematode reveals novel sperm competition proteins.</title>
        <authorList>
            <person name="Yin D."/>
            <person name="Schwarz E.M."/>
            <person name="Thomas C.G."/>
            <person name="Felde R.L."/>
            <person name="Korf I.F."/>
            <person name="Cutter A.D."/>
            <person name="Schartner C.M."/>
            <person name="Ralston E.J."/>
            <person name="Meyer B.J."/>
            <person name="Haag E.S."/>
        </authorList>
    </citation>
    <scope>NUCLEOTIDE SEQUENCE [LARGE SCALE GENOMIC DNA]</scope>
    <source>
        <strain evidence="2">JU1422</strain>
    </source>
</reference>
<dbReference type="PROSITE" id="PS51450">
    <property type="entry name" value="LRR"/>
    <property type="match status" value="1"/>
</dbReference>
<dbReference type="OrthoDB" id="5888935at2759"/>
<dbReference type="STRING" id="1611254.A0A2G5VAS1"/>
<dbReference type="InterPro" id="IPR032675">
    <property type="entry name" value="LRR_dom_sf"/>
</dbReference>
<dbReference type="AlphaFoldDB" id="A0A2G5VAS1"/>
<comment type="caution">
    <text evidence="1">The sequence shown here is derived from an EMBL/GenBank/DDBJ whole genome shotgun (WGS) entry which is preliminary data.</text>
</comment>
<dbReference type="Proteomes" id="UP000230233">
    <property type="component" value="Chromosome II"/>
</dbReference>
<dbReference type="GO" id="GO:0031462">
    <property type="term" value="C:Cul2-RING ubiquitin ligase complex"/>
    <property type="evidence" value="ECO:0007669"/>
    <property type="project" value="TreeGrafter"/>
</dbReference>
<gene>
    <name evidence="1" type="primary">Cnig_chr_II.g7554</name>
    <name evidence="1" type="ORF">B9Z55_007554</name>
</gene>
<dbReference type="InterPro" id="IPR051341">
    <property type="entry name" value="Zyg-11_UBL_adapter"/>
</dbReference>
<keyword evidence="2" id="KW-1185">Reference proteome</keyword>
<dbReference type="Gene3D" id="3.80.10.10">
    <property type="entry name" value="Ribonuclease Inhibitor"/>
    <property type="match status" value="1"/>
</dbReference>
<dbReference type="EMBL" id="PDUG01000002">
    <property type="protein sequence ID" value="PIC48656.1"/>
    <property type="molecule type" value="Genomic_DNA"/>
</dbReference>